<dbReference type="InterPro" id="IPR001270">
    <property type="entry name" value="ClpA/B"/>
</dbReference>
<dbReference type="AlphaFoldDB" id="A0A1I3KP96"/>
<dbReference type="InterPro" id="IPR004176">
    <property type="entry name" value="Clp_R_N"/>
</dbReference>
<evidence type="ECO:0000259" key="8">
    <source>
        <dbReference type="PROSITE" id="PS51903"/>
    </source>
</evidence>
<dbReference type="GO" id="GO:0008233">
    <property type="term" value="F:peptidase activity"/>
    <property type="evidence" value="ECO:0007669"/>
    <property type="project" value="UniProtKB-KW"/>
</dbReference>
<keyword evidence="9" id="KW-0378">Hydrolase</keyword>
<evidence type="ECO:0000256" key="2">
    <source>
        <dbReference type="ARBA" id="ARBA00022741"/>
    </source>
</evidence>
<proteinExistence type="inferred from homology"/>
<accession>A0A1I3KP96</accession>
<evidence type="ECO:0000256" key="1">
    <source>
        <dbReference type="ARBA" id="ARBA00022737"/>
    </source>
</evidence>
<evidence type="ECO:0000256" key="7">
    <source>
        <dbReference type="SAM" id="MobiDB-lite"/>
    </source>
</evidence>
<keyword evidence="9" id="KW-0645">Protease</keyword>
<feature type="domain" description="Clp R" evidence="8">
    <location>
        <begin position="1"/>
        <end position="143"/>
    </location>
</feature>
<reference evidence="10" key="1">
    <citation type="submission" date="2016-10" db="EMBL/GenBank/DDBJ databases">
        <authorList>
            <person name="Varghese N."/>
            <person name="Submissions S."/>
        </authorList>
    </citation>
    <scope>NUCLEOTIDE SEQUENCE [LARGE SCALE GENOMIC DNA]</scope>
    <source>
        <strain evidence="10">XBD1002</strain>
    </source>
</reference>
<dbReference type="PROSITE" id="PS00870">
    <property type="entry name" value="CLPAB_1"/>
    <property type="match status" value="1"/>
</dbReference>
<evidence type="ECO:0000256" key="6">
    <source>
        <dbReference type="RuleBase" id="RU004432"/>
    </source>
</evidence>
<dbReference type="SUPFAM" id="SSF52540">
    <property type="entry name" value="P-loop containing nucleoside triphosphate hydrolases"/>
    <property type="match status" value="2"/>
</dbReference>
<dbReference type="PANTHER" id="PTHR11638">
    <property type="entry name" value="ATP-DEPENDENT CLP PROTEASE"/>
    <property type="match status" value="1"/>
</dbReference>
<comment type="similarity">
    <text evidence="6">Belongs to the ClpA/ClpB family.</text>
</comment>
<sequence length="785" mass="86757">MLSRILSESLLVAKDFHHEFFTPEHVLATAIRDEFVEQLLTNSGSDIKELKAEVSNYLTTKLPVISEDANPEIIKAPVESAGFQSMMNRAVFHCISCDSDMIDITDILLSMYDESKNYSSYFLKISGVERLKLLENITKVRPPKRGGIQQPQGQPGPEGIGSNNTGGLKRFAINMTELASKGAYDVLVGREKEIERTIQVLCRRTKNNPLHVGDAGVGKTAITQGLAQRIVNGQVPDLLKGYTIYSLDIGLLLAGSKFRGDFEERLHSVIDELKEKKKSILFIDEIHMIMGAGSNGSTQVDAANLLKPVLSSGEVKFIGSTTFEEYSKNFEKDRALARRFQKIDIIEPTPQETVQIIKGLIPKYEKHHNAVYSDGAVEEAVKLSVQFLPERRLPDKAIDIIDEAGSYQHILKSGGFTGWPSARASGASGATTAVSHPGLIATATSPARITTDVIRRVTSRIAKVPLEALRGEEKDALRSIEASLSQSIFGQDTAVTTLGKAVKRARAGFRAPEKPEACYLFVGPTGCGKTELARTLANILKEPLLRYDMSEYQEKHTVSRLVGSPPGYVGFEEGGQLVKDVRKNPRAVILFDEIEKANEDIYNVLLQVMDYGQLTDNQGRKADFRSCIIIMTSNAGARDIEKGSIGFGDDTPSNIEASLKDAVSREFPPEFRNRLDAVIPFNYLDIEVAKQVCRKEIDRLSQRMKEKKVHLTVTDHAVEYITELGYSREFGARNIARTVEEEIANNLVDEVLFGKLEKGGAVTVDYKNSTKLKNGLTFTYGQKNS</sequence>
<dbReference type="InterPro" id="IPR036628">
    <property type="entry name" value="Clp_N_dom_sf"/>
</dbReference>
<evidence type="ECO:0000256" key="4">
    <source>
        <dbReference type="ARBA" id="ARBA00023186"/>
    </source>
</evidence>
<dbReference type="Gene3D" id="1.10.1780.10">
    <property type="entry name" value="Clp, N-terminal domain"/>
    <property type="match status" value="1"/>
</dbReference>
<dbReference type="SUPFAM" id="SSF81923">
    <property type="entry name" value="Double Clp-N motif"/>
    <property type="match status" value="1"/>
</dbReference>
<dbReference type="InterPro" id="IPR003593">
    <property type="entry name" value="AAA+_ATPase"/>
</dbReference>
<organism evidence="9 10">
    <name type="scientific">Treponema bryantii</name>
    <dbReference type="NCBI Taxonomy" id="163"/>
    <lineage>
        <taxon>Bacteria</taxon>
        <taxon>Pseudomonadati</taxon>
        <taxon>Spirochaetota</taxon>
        <taxon>Spirochaetia</taxon>
        <taxon>Spirochaetales</taxon>
        <taxon>Treponemataceae</taxon>
        <taxon>Treponema</taxon>
    </lineage>
</organism>
<dbReference type="InterPro" id="IPR050130">
    <property type="entry name" value="ClpA_ClpB"/>
</dbReference>
<dbReference type="PROSITE" id="PS51903">
    <property type="entry name" value="CLP_R"/>
    <property type="match status" value="1"/>
</dbReference>
<dbReference type="SMART" id="SM01086">
    <property type="entry name" value="ClpB_D2-small"/>
    <property type="match status" value="1"/>
</dbReference>
<keyword evidence="1 5" id="KW-0677">Repeat</keyword>
<dbReference type="FunFam" id="3.40.50.300:FF:000025">
    <property type="entry name" value="ATP-dependent Clp protease subunit"/>
    <property type="match status" value="1"/>
</dbReference>
<dbReference type="CDD" id="cd00009">
    <property type="entry name" value="AAA"/>
    <property type="match status" value="1"/>
</dbReference>
<dbReference type="PRINTS" id="PR00300">
    <property type="entry name" value="CLPPROTEASEA"/>
</dbReference>
<dbReference type="GO" id="GO:0006508">
    <property type="term" value="P:proteolysis"/>
    <property type="evidence" value="ECO:0007669"/>
    <property type="project" value="UniProtKB-KW"/>
</dbReference>
<dbReference type="CDD" id="cd19499">
    <property type="entry name" value="RecA-like_ClpB_Hsp104-like"/>
    <property type="match status" value="1"/>
</dbReference>
<dbReference type="InterPro" id="IPR003959">
    <property type="entry name" value="ATPase_AAA_core"/>
</dbReference>
<dbReference type="GO" id="GO:0005524">
    <property type="term" value="F:ATP binding"/>
    <property type="evidence" value="ECO:0007669"/>
    <property type="project" value="UniProtKB-KW"/>
</dbReference>
<keyword evidence="10" id="KW-1185">Reference proteome</keyword>
<feature type="compositionally biased region" description="Low complexity" evidence="7">
    <location>
        <begin position="146"/>
        <end position="161"/>
    </location>
</feature>
<evidence type="ECO:0000256" key="3">
    <source>
        <dbReference type="ARBA" id="ARBA00022840"/>
    </source>
</evidence>
<dbReference type="GO" id="GO:0016887">
    <property type="term" value="F:ATP hydrolysis activity"/>
    <property type="evidence" value="ECO:0007669"/>
    <property type="project" value="InterPro"/>
</dbReference>
<evidence type="ECO:0000313" key="10">
    <source>
        <dbReference type="Proteomes" id="UP000182737"/>
    </source>
</evidence>
<name>A0A1I3KP96_9SPIR</name>
<dbReference type="InterPro" id="IPR028299">
    <property type="entry name" value="ClpA/B_CS2"/>
</dbReference>
<dbReference type="PROSITE" id="PS00871">
    <property type="entry name" value="CLPAB_2"/>
    <property type="match status" value="1"/>
</dbReference>
<feature type="region of interest" description="Disordered" evidence="7">
    <location>
        <begin position="142"/>
        <end position="163"/>
    </location>
</feature>
<dbReference type="Pfam" id="PF17871">
    <property type="entry name" value="AAA_lid_9"/>
    <property type="match status" value="1"/>
</dbReference>
<evidence type="ECO:0000313" key="9">
    <source>
        <dbReference type="EMBL" id="SFI74148.1"/>
    </source>
</evidence>
<dbReference type="InterPro" id="IPR027417">
    <property type="entry name" value="P-loop_NTPase"/>
</dbReference>
<evidence type="ECO:0000256" key="5">
    <source>
        <dbReference type="PROSITE-ProRule" id="PRU01251"/>
    </source>
</evidence>
<keyword evidence="3 6" id="KW-0067">ATP-binding</keyword>
<dbReference type="Gene3D" id="1.10.8.60">
    <property type="match status" value="1"/>
</dbReference>
<dbReference type="Proteomes" id="UP000182737">
    <property type="component" value="Unassembled WGS sequence"/>
</dbReference>
<dbReference type="PANTHER" id="PTHR11638:SF111">
    <property type="entry name" value="ATP-DEPENDENT CLP PROTEASE ATP-BINDING SUBUNIT CLPA"/>
    <property type="match status" value="1"/>
</dbReference>
<dbReference type="Pfam" id="PF00004">
    <property type="entry name" value="AAA"/>
    <property type="match status" value="1"/>
</dbReference>
<dbReference type="Pfam" id="PF07724">
    <property type="entry name" value="AAA_2"/>
    <property type="match status" value="1"/>
</dbReference>
<dbReference type="InterPro" id="IPR041546">
    <property type="entry name" value="ClpA/ClpB_AAA_lid"/>
</dbReference>
<protein>
    <submittedName>
        <fullName evidence="9">ATP-dependent Clp protease ATP-binding subunit ClpA</fullName>
    </submittedName>
</protein>
<dbReference type="GO" id="GO:0034605">
    <property type="term" value="P:cellular response to heat"/>
    <property type="evidence" value="ECO:0007669"/>
    <property type="project" value="TreeGrafter"/>
</dbReference>
<keyword evidence="4 6" id="KW-0143">Chaperone</keyword>
<dbReference type="Pfam" id="PF02861">
    <property type="entry name" value="Clp_N"/>
    <property type="match status" value="1"/>
</dbReference>
<dbReference type="Gene3D" id="3.40.50.300">
    <property type="entry name" value="P-loop containing nucleotide triphosphate hydrolases"/>
    <property type="match status" value="3"/>
</dbReference>
<dbReference type="EMBL" id="FORI01000005">
    <property type="protein sequence ID" value="SFI74148.1"/>
    <property type="molecule type" value="Genomic_DNA"/>
</dbReference>
<dbReference type="Pfam" id="PF10431">
    <property type="entry name" value="ClpB_D2-small"/>
    <property type="match status" value="1"/>
</dbReference>
<dbReference type="SMART" id="SM00382">
    <property type="entry name" value="AAA"/>
    <property type="match status" value="2"/>
</dbReference>
<dbReference type="InterPro" id="IPR018368">
    <property type="entry name" value="ClpA/B_CS1"/>
</dbReference>
<dbReference type="GO" id="GO:0005737">
    <property type="term" value="C:cytoplasm"/>
    <property type="evidence" value="ECO:0007669"/>
    <property type="project" value="TreeGrafter"/>
</dbReference>
<gene>
    <name evidence="9" type="ORF">SAMN04487775_10573</name>
</gene>
<dbReference type="InterPro" id="IPR019489">
    <property type="entry name" value="Clp_ATPase_C"/>
</dbReference>
<keyword evidence="2 6" id="KW-0547">Nucleotide-binding</keyword>